<keyword evidence="3" id="KW-1185">Reference proteome</keyword>
<feature type="transmembrane region" description="Helical" evidence="1">
    <location>
        <begin position="81"/>
        <end position="99"/>
    </location>
</feature>
<organism evidence="2 3">
    <name type="scientific">Shewanella aestuarii</name>
    <dbReference type="NCBI Taxonomy" id="1028752"/>
    <lineage>
        <taxon>Bacteria</taxon>
        <taxon>Pseudomonadati</taxon>
        <taxon>Pseudomonadota</taxon>
        <taxon>Gammaproteobacteria</taxon>
        <taxon>Alteromonadales</taxon>
        <taxon>Shewanellaceae</taxon>
        <taxon>Shewanella</taxon>
    </lineage>
</organism>
<dbReference type="PROSITE" id="PS51257">
    <property type="entry name" value="PROKAR_LIPOPROTEIN"/>
    <property type="match status" value="1"/>
</dbReference>
<gene>
    <name evidence="2" type="ORF">HBH39_10315</name>
</gene>
<dbReference type="RefSeq" id="WP_167677990.1">
    <property type="nucleotide sequence ID" value="NZ_CP050313.1"/>
</dbReference>
<evidence type="ECO:0000256" key="1">
    <source>
        <dbReference type="SAM" id="Phobius"/>
    </source>
</evidence>
<dbReference type="Proteomes" id="UP000502608">
    <property type="component" value="Chromosome"/>
</dbReference>
<proteinExistence type="predicted"/>
<protein>
    <recommendedName>
        <fullName evidence="4">DUF2069 domain-containing protein</fullName>
    </recommendedName>
</protein>
<keyword evidence="1" id="KW-0472">Membrane</keyword>
<feature type="transmembrane region" description="Helical" evidence="1">
    <location>
        <begin position="48"/>
        <end position="69"/>
    </location>
</feature>
<keyword evidence="1" id="KW-1133">Transmembrane helix</keyword>
<reference evidence="2 3" key="1">
    <citation type="submission" date="2020-03" db="EMBL/GenBank/DDBJ databases">
        <title>Complete genome sequence of Shewanella sp.</title>
        <authorList>
            <person name="Kim Y.-S."/>
            <person name="Kim S.-J."/>
            <person name="Jung H.-K."/>
            <person name="Kim K.-H."/>
        </authorList>
    </citation>
    <scope>NUCLEOTIDE SEQUENCE [LARGE SCALE GENOMIC DNA]</scope>
    <source>
        <strain evidence="2 3">PN3F2</strain>
    </source>
</reference>
<evidence type="ECO:0008006" key="4">
    <source>
        <dbReference type="Google" id="ProtNLM"/>
    </source>
</evidence>
<evidence type="ECO:0000313" key="2">
    <source>
        <dbReference type="EMBL" id="QIR14834.1"/>
    </source>
</evidence>
<dbReference type="EMBL" id="CP050313">
    <property type="protein sequence ID" value="QIR14834.1"/>
    <property type="molecule type" value="Genomic_DNA"/>
</dbReference>
<dbReference type="KEGG" id="saes:HBH39_10315"/>
<dbReference type="AlphaFoldDB" id="A0A6G9QJU0"/>
<name>A0A6G9QJU0_9GAMM</name>
<evidence type="ECO:0000313" key="3">
    <source>
        <dbReference type="Proteomes" id="UP000502608"/>
    </source>
</evidence>
<accession>A0A6G9QJU0</accession>
<keyword evidence="1" id="KW-0812">Transmembrane</keyword>
<sequence length="110" mass="12368">MWWRLIIITFAYLLIGAHFLRFGHQALALISACLPLVLIAKHNGLTRLLQLGLILASVLVWGITTFELIEMRLNVSQPWGRLAAIMTGVISFTLFAAYSCNRLINQTSKQ</sequence>